<dbReference type="PANTHER" id="PTHR44086:SF10">
    <property type="entry name" value="THIOSULFATE SULFURTRANSFERASE_RHODANESE-LIKE DOMAIN-CONTAINING PROTEIN 3"/>
    <property type="match status" value="1"/>
</dbReference>
<feature type="region of interest" description="Disordered" evidence="1">
    <location>
        <begin position="22"/>
        <end position="42"/>
    </location>
</feature>
<dbReference type="EMBL" id="JADNRY010000016">
    <property type="protein sequence ID" value="KAF9073738.1"/>
    <property type="molecule type" value="Genomic_DNA"/>
</dbReference>
<dbReference type="InterPro" id="IPR036873">
    <property type="entry name" value="Rhodanese-like_dom_sf"/>
</dbReference>
<gene>
    <name evidence="3" type="ORF">BDP27DRAFT_1318072</name>
</gene>
<dbReference type="OrthoDB" id="566238at2759"/>
<evidence type="ECO:0000313" key="4">
    <source>
        <dbReference type="Proteomes" id="UP000772434"/>
    </source>
</evidence>
<dbReference type="GO" id="GO:0004792">
    <property type="term" value="F:thiosulfate-cyanide sulfurtransferase activity"/>
    <property type="evidence" value="ECO:0007669"/>
    <property type="project" value="TreeGrafter"/>
</dbReference>
<dbReference type="SMART" id="SM00450">
    <property type="entry name" value="RHOD"/>
    <property type="match status" value="1"/>
</dbReference>
<accession>A0A9P5Q2Y5</accession>
<dbReference type="InterPro" id="IPR001763">
    <property type="entry name" value="Rhodanese-like_dom"/>
</dbReference>
<proteinExistence type="predicted"/>
<protein>
    <submittedName>
        <fullName evidence="3">Rhodanese-like domain-containing protein</fullName>
    </submittedName>
</protein>
<dbReference type="Pfam" id="PF00581">
    <property type="entry name" value="Rhodanese"/>
    <property type="match status" value="1"/>
</dbReference>
<evidence type="ECO:0000313" key="3">
    <source>
        <dbReference type="EMBL" id="KAF9073738.1"/>
    </source>
</evidence>
<reference evidence="3" key="1">
    <citation type="submission" date="2020-11" db="EMBL/GenBank/DDBJ databases">
        <authorList>
            <consortium name="DOE Joint Genome Institute"/>
            <person name="Ahrendt S."/>
            <person name="Riley R."/>
            <person name="Andreopoulos W."/>
            <person name="Labutti K."/>
            <person name="Pangilinan J."/>
            <person name="Ruiz-Duenas F.J."/>
            <person name="Barrasa J.M."/>
            <person name="Sanchez-Garcia M."/>
            <person name="Camarero S."/>
            <person name="Miyauchi S."/>
            <person name="Serrano A."/>
            <person name="Linde D."/>
            <person name="Babiker R."/>
            <person name="Drula E."/>
            <person name="Ayuso-Fernandez I."/>
            <person name="Pacheco R."/>
            <person name="Padilla G."/>
            <person name="Ferreira P."/>
            <person name="Barriuso J."/>
            <person name="Kellner H."/>
            <person name="Castanera R."/>
            <person name="Alfaro M."/>
            <person name="Ramirez L."/>
            <person name="Pisabarro A.G."/>
            <person name="Kuo A."/>
            <person name="Tritt A."/>
            <person name="Lipzen A."/>
            <person name="He G."/>
            <person name="Yan M."/>
            <person name="Ng V."/>
            <person name="Cullen D."/>
            <person name="Martin F."/>
            <person name="Rosso M.-N."/>
            <person name="Henrissat B."/>
            <person name="Hibbett D."/>
            <person name="Martinez A.T."/>
            <person name="Grigoriev I.V."/>
        </authorList>
    </citation>
    <scope>NUCLEOTIDE SEQUENCE</scope>
    <source>
        <strain evidence="3">AH 40177</strain>
    </source>
</reference>
<keyword evidence="4" id="KW-1185">Reference proteome</keyword>
<dbReference type="SUPFAM" id="SSF52821">
    <property type="entry name" value="Rhodanese/Cell cycle control phosphatase"/>
    <property type="match status" value="1"/>
</dbReference>
<organism evidence="3 4">
    <name type="scientific">Rhodocollybia butyracea</name>
    <dbReference type="NCBI Taxonomy" id="206335"/>
    <lineage>
        <taxon>Eukaryota</taxon>
        <taxon>Fungi</taxon>
        <taxon>Dikarya</taxon>
        <taxon>Basidiomycota</taxon>
        <taxon>Agaricomycotina</taxon>
        <taxon>Agaricomycetes</taxon>
        <taxon>Agaricomycetidae</taxon>
        <taxon>Agaricales</taxon>
        <taxon>Marasmiineae</taxon>
        <taxon>Omphalotaceae</taxon>
        <taxon>Rhodocollybia</taxon>
    </lineage>
</organism>
<feature type="compositionally biased region" description="Pro residues" evidence="1">
    <location>
        <begin position="31"/>
        <end position="40"/>
    </location>
</feature>
<dbReference type="Gene3D" id="3.40.250.10">
    <property type="entry name" value="Rhodanese-like domain"/>
    <property type="match status" value="1"/>
</dbReference>
<dbReference type="AlphaFoldDB" id="A0A9P5Q2Y5"/>
<sequence length="179" mass="20671">MSLLRTAVRVHSARLVAPRLQTIRFKSTHTTPPPSPPPRPVAKEKEFNIQRDWDAKIISYRDFLPKTKSPAPNTYIIDVREPDEVIQGMIPSAVNVPLSVLPESLNMPFDQFREKFGFEKPQPDQEITFYCRSGMRSASACDIAKRNGYRNLLNFKGSWLRWTEEQVKQEQVKQKPDSE</sequence>
<dbReference type="PROSITE" id="PS50206">
    <property type="entry name" value="RHODANESE_3"/>
    <property type="match status" value="1"/>
</dbReference>
<dbReference type="GO" id="GO:0005739">
    <property type="term" value="C:mitochondrion"/>
    <property type="evidence" value="ECO:0007669"/>
    <property type="project" value="TreeGrafter"/>
</dbReference>
<dbReference type="PANTHER" id="PTHR44086">
    <property type="entry name" value="THIOSULFATE SULFURTRANSFERASE RDL2, MITOCHONDRIAL-RELATED"/>
    <property type="match status" value="1"/>
</dbReference>
<evidence type="ECO:0000259" key="2">
    <source>
        <dbReference type="PROSITE" id="PS50206"/>
    </source>
</evidence>
<comment type="caution">
    <text evidence="3">The sequence shown here is derived from an EMBL/GenBank/DDBJ whole genome shotgun (WGS) entry which is preliminary data.</text>
</comment>
<feature type="domain" description="Rhodanese" evidence="2">
    <location>
        <begin position="70"/>
        <end position="167"/>
    </location>
</feature>
<evidence type="ECO:0000256" key="1">
    <source>
        <dbReference type="SAM" id="MobiDB-lite"/>
    </source>
</evidence>
<name>A0A9P5Q2Y5_9AGAR</name>
<dbReference type="Proteomes" id="UP000772434">
    <property type="component" value="Unassembled WGS sequence"/>
</dbReference>